<proteinExistence type="inferred from homology"/>
<evidence type="ECO:0000313" key="2">
    <source>
        <dbReference type="Proteomes" id="UP001519538"/>
    </source>
</evidence>
<evidence type="ECO:0000313" key="1">
    <source>
        <dbReference type="EMBL" id="MBT0676679.1"/>
    </source>
</evidence>
<reference evidence="1 2" key="1">
    <citation type="journal article" date="2021" name="Astrobiology">
        <title>Bacterial Cellulose Retains Robustness but Its Synthesis Declines After Exposure to a Mars-Like Environment Simulated Outside the International Space Station.</title>
        <authorList>
            <person name="Orlovska I."/>
            <person name="Podolich O."/>
            <person name="Kukharenko O."/>
            <person name="Zaets I."/>
            <person name="Reva O."/>
            <person name="Khirunenko L."/>
            <person name="Zmejkoski D."/>
            <person name="Rogalsky S."/>
            <person name="Barh D."/>
            <person name="Tiwari S."/>
            <person name="Kumavath R."/>
            <person name="Goes-Neto A."/>
            <person name="Azevedo V."/>
            <person name="Brenig B."/>
            <person name="Ghosh P."/>
            <person name="de Vera J.P."/>
            <person name="Kozyrovska N."/>
        </authorList>
    </citation>
    <scope>NUCLEOTIDE SEQUENCE [LARGE SCALE GENOMIC DNA]</scope>
    <source>
        <strain evidence="1 2">IMBG 311</strain>
    </source>
</reference>
<dbReference type="Gene3D" id="3.30.1930.10">
    <property type="entry name" value="capsid protein of prophage domain"/>
    <property type="match status" value="1"/>
</dbReference>
<accession>A0ABS5SR42</accession>
<sequence length="352" mass="38613">MLSMYDTAQLIGTVENLMVADTFLLDNFFPNIVVSETEKVALDIDIGVRRMSPFTAPTAEAKPVEGRRITTNMFTPAYIKDLRNPDLLRPVRRQYGERLMGGMTPAERLEFNLAYEIADQVDMIKRRMEWMAAQALVNGSYTVEGEGFPAVEVDFGRDSALTFALSGAAQWGQTGVSPSASIDGWASAFMQKSGATPRDLIFTTSPWNAFKADVDVLNSVLWDPRAGGAEIQLGSQIETGAVFKGHWGQYRLWLFNDWFVDPATGIEQPMIPDGTVLMTSPQLDGTQVFGLIVDPEFSYMPMPYAPKMWIEKNPAQVNLLMQSAPLVIPSRANAVLSATVMAAGSDVPGPAI</sequence>
<dbReference type="HAMAP" id="MF_04133">
    <property type="entry name" value="CAPSID_LAMBDA"/>
    <property type="match status" value="1"/>
</dbReference>
<keyword evidence="2" id="KW-1185">Reference proteome</keyword>
<protein>
    <submittedName>
        <fullName evidence="1">Major capsid protein</fullName>
    </submittedName>
</protein>
<dbReference type="Proteomes" id="UP001519538">
    <property type="component" value="Unassembled WGS sequence"/>
</dbReference>
<organism evidence="1 2">
    <name type="scientific">Komagataeibacter oboediens</name>
    <dbReference type="NCBI Taxonomy" id="65958"/>
    <lineage>
        <taxon>Bacteria</taxon>
        <taxon>Pseudomonadati</taxon>
        <taxon>Pseudomonadota</taxon>
        <taxon>Alphaproteobacteria</taxon>
        <taxon>Acetobacterales</taxon>
        <taxon>Acetobacteraceae</taxon>
        <taxon>Komagataeibacter</taxon>
    </lineage>
</organism>
<dbReference type="EMBL" id="JABLUU010000022">
    <property type="protein sequence ID" value="MBT0676679.1"/>
    <property type="molecule type" value="Genomic_DNA"/>
</dbReference>
<dbReference type="Gene3D" id="3.15.30.10">
    <property type="entry name" value="putative capsid protein of prophage domain like"/>
    <property type="match status" value="1"/>
</dbReference>
<gene>
    <name evidence="1" type="ORF">HNO79_14955</name>
</gene>
<name>A0ABS5SR42_9PROT</name>
<comment type="caution">
    <text evidence="1">The sequence shown here is derived from an EMBL/GenBank/DDBJ whole genome shotgun (WGS) entry which is preliminary data.</text>
</comment>
<dbReference type="Pfam" id="PF03864">
    <property type="entry name" value="Phage_cap_E"/>
    <property type="match status" value="1"/>
</dbReference>
<dbReference type="InterPro" id="IPR005564">
    <property type="entry name" value="Major_capsid_GpE"/>
</dbReference>